<organism evidence="3 4">
    <name type="scientific">Pseudomonas solani</name>
    <dbReference type="NCBI Taxonomy" id="2731552"/>
    <lineage>
        <taxon>Bacteria</taxon>
        <taxon>Pseudomonadati</taxon>
        <taxon>Pseudomonadota</taxon>
        <taxon>Gammaproteobacteria</taxon>
        <taxon>Pseudomonadales</taxon>
        <taxon>Pseudomonadaceae</taxon>
        <taxon>Pseudomonas</taxon>
    </lineage>
</organism>
<dbReference type="InterPro" id="IPR018060">
    <property type="entry name" value="HTH_AraC"/>
</dbReference>
<dbReference type="PANTHER" id="PTHR47894:SF1">
    <property type="entry name" value="HTH-TYPE TRANSCRIPTIONAL REGULATOR VQSM"/>
    <property type="match status" value="1"/>
</dbReference>
<name>A0ABM7LH85_9PSED</name>
<protein>
    <recommendedName>
        <fullName evidence="2">HTH araC/xylS-type domain-containing protein</fullName>
    </recommendedName>
</protein>
<sequence>MREEDRNIRIEAKSPVRRFHRGAMGQVLERYLDAQSRGPQRDYQLVELEQLWADAARHDPAIGLHLFARFTSRDLHVLTQLCLYCLDVAQAVACWARYAPLASDMENLALVEDAGGVAVELRIDAPEGLARYVVEHYNVMALTQLRRGTGVEVTPARACFTYPRPAYHAEYRAWFGDDLQFGCDHNRLYFAPTTLSLPMQGHNPGMLDLLTSELDRRLARQHQLSGWAARVASGVRRSLARGEAPSLENQAEALHQSPRTLRRRLEEQGLTFRQLLDLVRGELEQHLELQGLGRAEIAEQLGYADLAAYQHARKRWRDYG</sequence>
<keyword evidence="4" id="KW-1185">Reference proteome</keyword>
<dbReference type="Pfam" id="PF12625">
    <property type="entry name" value="Arabinose_bd"/>
    <property type="match status" value="1"/>
</dbReference>
<evidence type="ECO:0000259" key="2">
    <source>
        <dbReference type="PROSITE" id="PS01124"/>
    </source>
</evidence>
<dbReference type="PANTHER" id="PTHR47894">
    <property type="entry name" value="HTH-TYPE TRANSCRIPTIONAL REGULATOR GADX"/>
    <property type="match status" value="1"/>
</dbReference>
<gene>
    <name evidence="3" type="ORF">PSm6_53730</name>
</gene>
<accession>A0ABM7LH85</accession>
<dbReference type="Proteomes" id="UP001064896">
    <property type="component" value="Chromosome"/>
</dbReference>
<dbReference type="Gene3D" id="1.10.10.60">
    <property type="entry name" value="Homeodomain-like"/>
    <property type="match status" value="1"/>
</dbReference>
<evidence type="ECO:0000313" key="4">
    <source>
        <dbReference type="Proteomes" id="UP001064896"/>
    </source>
</evidence>
<feature type="domain" description="HTH araC/xylS-type" evidence="2">
    <location>
        <begin position="229"/>
        <end position="320"/>
    </location>
</feature>
<reference evidence="3" key="1">
    <citation type="submission" date="2020-05" db="EMBL/GenBank/DDBJ databases">
        <title>Complete genome sequence of Pseudomonas sp. Sm006.</title>
        <authorList>
            <person name="Takeuchi K."/>
            <person name="Someya N."/>
        </authorList>
    </citation>
    <scope>NUCLEOTIDE SEQUENCE</scope>
    <source>
        <strain evidence="3">Sm006</strain>
    </source>
</reference>
<dbReference type="EMBL" id="AP023081">
    <property type="protein sequence ID" value="BCD88966.1"/>
    <property type="molecule type" value="Genomic_DNA"/>
</dbReference>
<dbReference type="InterPro" id="IPR032687">
    <property type="entry name" value="AraC-type_N"/>
</dbReference>
<evidence type="ECO:0000256" key="1">
    <source>
        <dbReference type="ARBA" id="ARBA00023125"/>
    </source>
</evidence>
<dbReference type="RefSeq" id="WP_043244328.1">
    <property type="nucleotide sequence ID" value="NZ_AP023081.1"/>
</dbReference>
<evidence type="ECO:0000313" key="3">
    <source>
        <dbReference type="EMBL" id="BCD88966.1"/>
    </source>
</evidence>
<proteinExistence type="predicted"/>
<dbReference type="PROSITE" id="PS01124">
    <property type="entry name" value="HTH_ARAC_FAMILY_2"/>
    <property type="match status" value="1"/>
</dbReference>
<keyword evidence="1" id="KW-0238">DNA-binding</keyword>